<dbReference type="InterPro" id="IPR007284">
    <property type="entry name" value="Ground-like_dom"/>
</dbReference>
<evidence type="ECO:0000313" key="4">
    <source>
        <dbReference type="EMBL" id="KAL3120692.1"/>
    </source>
</evidence>
<keyword evidence="2" id="KW-0732">Signal</keyword>
<evidence type="ECO:0000259" key="3">
    <source>
        <dbReference type="Pfam" id="PF04155"/>
    </source>
</evidence>
<dbReference type="AlphaFoldDB" id="A0ABD2LZM1"/>
<organism evidence="4 5">
    <name type="scientific">Heterodera trifolii</name>
    <dbReference type="NCBI Taxonomy" id="157864"/>
    <lineage>
        <taxon>Eukaryota</taxon>
        <taxon>Metazoa</taxon>
        <taxon>Ecdysozoa</taxon>
        <taxon>Nematoda</taxon>
        <taxon>Chromadorea</taxon>
        <taxon>Rhabditida</taxon>
        <taxon>Tylenchina</taxon>
        <taxon>Tylenchomorpha</taxon>
        <taxon>Tylenchoidea</taxon>
        <taxon>Heteroderidae</taxon>
        <taxon>Heteroderinae</taxon>
        <taxon>Heterodera</taxon>
    </lineage>
</organism>
<feature type="region of interest" description="Disordered" evidence="1">
    <location>
        <begin position="128"/>
        <end position="213"/>
    </location>
</feature>
<sequence>MFCALFLFPLLLLHCLFSPSFAQLFLPSSHLPSVLSSSSLKHSSSSNDCACSSSSSSSKFHRQTLPTAETFHQRMLEQQMEEARKVKTLVNMLNVRRKPTKTVEKLEGIPNEMKAKSTNLEVLMKTNEQQKMKGQGQSKDEKKKKEKQKKNKEKKGKGKEKKKKSDKKEQGEAEVRRAKRKSDDPWGEEGGNSVLEEPLTLPDNERDGTTTGRCNSERIRKIITRAKGRDASAIKRNIQTVAERQFEAKFNVICANADFSYISNTDEFCQEQINGNTCYVFRQLERSHKLIAEEGTEEGEGGEEEQFARRFTTLGRGRKRKRN</sequence>
<feature type="compositionally biased region" description="Basic and acidic residues" evidence="1">
    <location>
        <begin position="166"/>
        <end position="184"/>
    </location>
</feature>
<keyword evidence="5" id="KW-1185">Reference proteome</keyword>
<feature type="signal peptide" evidence="2">
    <location>
        <begin position="1"/>
        <end position="22"/>
    </location>
</feature>
<feature type="region of interest" description="Disordered" evidence="1">
    <location>
        <begin position="294"/>
        <end position="323"/>
    </location>
</feature>
<feature type="compositionally biased region" description="Basic residues" evidence="1">
    <location>
        <begin position="144"/>
        <end position="165"/>
    </location>
</feature>
<accession>A0ABD2LZM1</accession>
<dbReference type="Proteomes" id="UP001620626">
    <property type="component" value="Unassembled WGS sequence"/>
</dbReference>
<comment type="caution">
    <text evidence="4">The sequence shown here is derived from an EMBL/GenBank/DDBJ whole genome shotgun (WGS) entry which is preliminary data.</text>
</comment>
<feature type="compositionally biased region" description="Acidic residues" evidence="1">
    <location>
        <begin position="294"/>
        <end position="305"/>
    </location>
</feature>
<evidence type="ECO:0000313" key="5">
    <source>
        <dbReference type="Proteomes" id="UP001620626"/>
    </source>
</evidence>
<dbReference type="EMBL" id="JBICBT010000207">
    <property type="protein sequence ID" value="KAL3120692.1"/>
    <property type="molecule type" value="Genomic_DNA"/>
</dbReference>
<evidence type="ECO:0000256" key="1">
    <source>
        <dbReference type="SAM" id="MobiDB-lite"/>
    </source>
</evidence>
<evidence type="ECO:0000256" key="2">
    <source>
        <dbReference type="SAM" id="SignalP"/>
    </source>
</evidence>
<feature type="chain" id="PRO_5044886370" description="Ground-like domain-containing protein" evidence="2">
    <location>
        <begin position="23"/>
        <end position="323"/>
    </location>
</feature>
<name>A0ABD2LZM1_9BILA</name>
<gene>
    <name evidence="4" type="ORF">niasHT_007984</name>
</gene>
<proteinExistence type="predicted"/>
<reference evidence="4 5" key="1">
    <citation type="submission" date="2024-10" db="EMBL/GenBank/DDBJ databases">
        <authorList>
            <person name="Kim D."/>
        </authorList>
    </citation>
    <scope>NUCLEOTIDE SEQUENCE [LARGE SCALE GENOMIC DNA]</scope>
    <source>
        <strain evidence="4">BH-2024</strain>
    </source>
</reference>
<protein>
    <recommendedName>
        <fullName evidence="3">Ground-like domain-containing protein</fullName>
    </recommendedName>
</protein>
<dbReference type="Pfam" id="PF04155">
    <property type="entry name" value="Ground-like"/>
    <property type="match status" value="1"/>
</dbReference>
<feature type="domain" description="Ground-like" evidence="3">
    <location>
        <begin position="213"/>
        <end position="281"/>
    </location>
</feature>